<organism evidence="5 6">
    <name type="scientific">Marasmiellus scandens</name>
    <dbReference type="NCBI Taxonomy" id="2682957"/>
    <lineage>
        <taxon>Eukaryota</taxon>
        <taxon>Fungi</taxon>
        <taxon>Dikarya</taxon>
        <taxon>Basidiomycota</taxon>
        <taxon>Agaricomycotina</taxon>
        <taxon>Agaricomycetes</taxon>
        <taxon>Agaricomycetidae</taxon>
        <taxon>Agaricales</taxon>
        <taxon>Marasmiineae</taxon>
        <taxon>Omphalotaceae</taxon>
        <taxon>Marasmiellus</taxon>
    </lineage>
</organism>
<accession>A0ABR1JGH1</accession>
<evidence type="ECO:0000313" key="6">
    <source>
        <dbReference type="Proteomes" id="UP001498398"/>
    </source>
</evidence>
<keyword evidence="1 2" id="KW-0694">RNA-binding</keyword>
<evidence type="ECO:0000256" key="2">
    <source>
        <dbReference type="PROSITE-ProRule" id="PRU00176"/>
    </source>
</evidence>
<dbReference type="InterPro" id="IPR000504">
    <property type="entry name" value="RRM_dom"/>
</dbReference>
<feature type="compositionally biased region" description="Polar residues" evidence="3">
    <location>
        <begin position="40"/>
        <end position="50"/>
    </location>
</feature>
<proteinExistence type="predicted"/>
<dbReference type="Proteomes" id="UP001498398">
    <property type="component" value="Unassembled WGS sequence"/>
</dbReference>
<dbReference type="PROSITE" id="PS50102">
    <property type="entry name" value="RRM"/>
    <property type="match status" value="1"/>
</dbReference>
<name>A0ABR1JGH1_9AGAR</name>
<feature type="region of interest" description="Disordered" evidence="3">
    <location>
        <begin position="40"/>
        <end position="86"/>
    </location>
</feature>
<dbReference type="SUPFAM" id="SSF54928">
    <property type="entry name" value="RNA-binding domain, RBD"/>
    <property type="match status" value="1"/>
</dbReference>
<evidence type="ECO:0000256" key="1">
    <source>
        <dbReference type="ARBA" id="ARBA00022884"/>
    </source>
</evidence>
<dbReference type="Gene3D" id="3.30.70.330">
    <property type="match status" value="1"/>
</dbReference>
<dbReference type="InterPro" id="IPR012677">
    <property type="entry name" value="Nucleotide-bd_a/b_plait_sf"/>
</dbReference>
<sequence length="522" mass="58772">MIITSIHFWTPFALMTSRYHRFGGREDSYTRTISSQASLSEYAMSTSGRRSASPERGHNRRLPSSKYAPREWQSDTLSRDSNQADHDFREVARDERDQWELPYPSLKVHPSLHDPRRTLVICNIAPESSRDTVRIHFQAHGRIEHFEEFIRLHGTAFVTFYDIRSAQRACAKLDRFELSFQKIEVAFLRPKNNAMVSLRGHDLLTATDFKQNLRGTLIVRSTSSSSLIDDDCLRSGFEKFGAIKSVNIADEHPPASYRVDFYDLRDCLDAFSHRDKLMQEGFDLKLAWKTESNHLNEEDKVPLDVNMLLSNNVGQRPPLDSDPKERLRNAIKTQQVGHHYQMQKHVHSKSNFKLLAAFAAASRSGAFKPVSPSTTSLVSFPSVTASSSTCTLPTTAVASVLANQANPEHAQYPQQLQNSQPGHCSLSVPPLVDQPFSVGISTPAKAPVAGLNNIQELLSLVEQDKKRREQESILVSVLRNAVTSAEPPFPRMDNSSIPVNYSIHTLIPKSTSTPTTDPRLRR</sequence>
<protein>
    <recommendedName>
        <fullName evidence="4">RRM domain-containing protein</fullName>
    </recommendedName>
</protein>
<evidence type="ECO:0000259" key="4">
    <source>
        <dbReference type="PROSITE" id="PS50102"/>
    </source>
</evidence>
<evidence type="ECO:0000256" key="3">
    <source>
        <dbReference type="SAM" id="MobiDB-lite"/>
    </source>
</evidence>
<dbReference type="EMBL" id="JBANRG010000013">
    <property type="protein sequence ID" value="KAK7461288.1"/>
    <property type="molecule type" value="Genomic_DNA"/>
</dbReference>
<dbReference type="PANTHER" id="PTHR23189">
    <property type="entry name" value="RNA RECOGNITION MOTIF-CONTAINING"/>
    <property type="match status" value="1"/>
</dbReference>
<keyword evidence="6" id="KW-1185">Reference proteome</keyword>
<dbReference type="SMART" id="SM00360">
    <property type="entry name" value="RRM"/>
    <property type="match status" value="2"/>
</dbReference>
<evidence type="ECO:0000313" key="5">
    <source>
        <dbReference type="EMBL" id="KAK7461288.1"/>
    </source>
</evidence>
<dbReference type="InterPro" id="IPR035979">
    <property type="entry name" value="RBD_domain_sf"/>
</dbReference>
<dbReference type="Pfam" id="PF00076">
    <property type="entry name" value="RRM_1"/>
    <property type="match status" value="1"/>
</dbReference>
<reference evidence="5 6" key="1">
    <citation type="submission" date="2024-01" db="EMBL/GenBank/DDBJ databases">
        <title>A draft genome for the cacao thread blight pathogen Marasmiellus scandens.</title>
        <authorList>
            <person name="Baruah I.K."/>
            <person name="Leung J."/>
            <person name="Bukari Y."/>
            <person name="Amoako-Attah I."/>
            <person name="Meinhardt L.W."/>
            <person name="Bailey B.A."/>
            <person name="Cohen S.P."/>
        </authorList>
    </citation>
    <scope>NUCLEOTIDE SEQUENCE [LARGE SCALE GENOMIC DNA]</scope>
    <source>
        <strain evidence="5 6">GH-19</strain>
    </source>
</reference>
<feature type="domain" description="RRM" evidence="4">
    <location>
        <begin position="117"/>
        <end position="190"/>
    </location>
</feature>
<comment type="caution">
    <text evidence="5">The sequence shown here is derived from an EMBL/GenBank/DDBJ whole genome shotgun (WGS) entry which is preliminary data.</text>
</comment>
<gene>
    <name evidence="5" type="ORF">VKT23_008467</name>
</gene>